<feature type="chain" id="PRO_5024822685" description="Autotransporter domain-containing protein" evidence="2">
    <location>
        <begin position="46"/>
        <end position="1004"/>
    </location>
</feature>
<evidence type="ECO:0000313" key="4">
    <source>
        <dbReference type="Proteomes" id="UP000326837"/>
    </source>
</evidence>
<reference evidence="4" key="1">
    <citation type="submission" date="2019-10" db="EMBL/GenBank/DDBJ databases">
        <title>Lacipirellula parvula gen. nov., sp. nov., representing a lineage of planctomycetes widespread in freshwater anoxic habitats, and description of the family Lacipirellulaceae.</title>
        <authorList>
            <person name="Dedysh S.N."/>
            <person name="Kulichevskaya I.S."/>
            <person name="Beletsky A.V."/>
            <person name="Rakitin A.L."/>
            <person name="Mardanov A.V."/>
            <person name="Ivanova A.A."/>
            <person name="Saltykova V.X."/>
            <person name="Rijpstra W.I.C."/>
            <person name="Sinninghe Damste J.S."/>
            <person name="Ravin N.V."/>
        </authorList>
    </citation>
    <scope>NUCLEOTIDE SEQUENCE [LARGE SCALE GENOMIC DNA]</scope>
    <source>
        <strain evidence="4">PX69</strain>
    </source>
</reference>
<sequence length="1004" mass="98802">MPHRILRRSQRCLNLARRTAHARRPRAIALALAAISSLTLAPAHADINWIGGTGNFGAGANWSGGAVPIQGESIVIANGGTAQIAGANGYVVSTVTLGQAGSGAIELGSGNNTQLQANEFYVGYSGQGTLTAGTQAFIGTSDFWAGYNQGATGTVNLNGSYLSPFTVYFGYGGNATVTLENASTLQSTTGYVGYSAGSHGVVNLLSSTWKAENQSIPRDVTVGVSGKGEVHATSSLLSVNNLILAANAGSTGDVSADGGNITTAENLTVGAAGTGSLTLTNLASVQVMGVAAIGFNGNGTLDATDADFAAPELFVAQNGGSTGTATFSGGELAISGEFHVGYGGAGTFTLDGGGTLETNKANIGFAVGSTGTIDVLDATWTNKLAIFVGAAGKGTLNLGAGGVINSESGYIGQDATGEGEVNVTGGSWAMTNTLAVGVNGGGTLTMTGGTISSKWAQVGLSGDSLGVVNVGNASWTTEQTLTIGVGGNGGEFYATNGANVTAQTIELAESANVTGLLSAVNTTITTENIIRGAGTASLSLSGVQLKLLGGSSVVDTALIDGFAADAAVIGAGGLTVDTQGGNAQIPTILSGAGGLTKTGAGRLRLTAPNTYAGGTTVSAGLLEVTNNAALGAGNVALGSAELRAHASATLAGNLNGGIQLVSVAANQTGVFSAAPNQTLTLAPLDFLLVEGATMQVGSSGQTGSVVFAPTGAVALTAEATLNVAAGTLVADNGGLEFITSIAASTTVASGATLNFQDHLSTGGVRALFGAGTVNIGSNAATMLVVDAGNFAGNIAGNGGLVKDSNGTLTLSGQTAFIGGTTVNAGTLLVNGSLSFGFGSATVNAGATLGGSGLVGNVSLNGGNLAPGNLVAGNSAGTLTASNLLWTSGNLVFDLGATPAQSDSLTVGGLQGFASTYAFTFTNNNWNIGTTYDLVNFDSTTIAIADFKFTNSHGLDGVFAYKGNILQFTLTAGEVVPEPAAAVLLLLAAAPVLATRGRTRKLQTR</sequence>
<protein>
    <recommendedName>
        <fullName evidence="5">Autotransporter domain-containing protein</fullName>
    </recommendedName>
</protein>
<evidence type="ECO:0000313" key="3">
    <source>
        <dbReference type="EMBL" id="BBO31029.1"/>
    </source>
</evidence>
<proteinExistence type="predicted"/>
<dbReference type="Pfam" id="PF12951">
    <property type="entry name" value="PATR"/>
    <property type="match status" value="2"/>
</dbReference>
<dbReference type="NCBIfam" id="TIGR02601">
    <property type="entry name" value="autotrns_rpt"/>
    <property type="match status" value="2"/>
</dbReference>
<dbReference type="InterPro" id="IPR013425">
    <property type="entry name" value="Autotrns_rpt"/>
</dbReference>
<organism evidence="3 4">
    <name type="scientific">Lacipirellula parvula</name>
    <dbReference type="NCBI Taxonomy" id="2650471"/>
    <lineage>
        <taxon>Bacteria</taxon>
        <taxon>Pseudomonadati</taxon>
        <taxon>Planctomycetota</taxon>
        <taxon>Planctomycetia</taxon>
        <taxon>Pirellulales</taxon>
        <taxon>Lacipirellulaceae</taxon>
        <taxon>Lacipirellula</taxon>
    </lineage>
</organism>
<dbReference type="EMBL" id="AP021861">
    <property type="protein sequence ID" value="BBO31029.1"/>
    <property type="molecule type" value="Genomic_DNA"/>
</dbReference>
<dbReference type="InterPro" id="IPR011050">
    <property type="entry name" value="Pectin_lyase_fold/virulence"/>
</dbReference>
<evidence type="ECO:0000256" key="1">
    <source>
        <dbReference type="ARBA" id="ARBA00022729"/>
    </source>
</evidence>
<keyword evidence="4" id="KW-1185">Reference proteome</keyword>
<feature type="signal peptide" evidence="2">
    <location>
        <begin position="1"/>
        <end position="45"/>
    </location>
</feature>
<dbReference type="Proteomes" id="UP000326837">
    <property type="component" value="Chromosome"/>
</dbReference>
<dbReference type="RefSeq" id="WP_152097253.1">
    <property type="nucleotide sequence ID" value="NZ_AP021861.1"/>
</dbReference>
<dbReference type="SUPFAM" id="SSF51126">
    <property type="entry name" value="Pectin lyase-like"/>
    <property type="match status" value="2"/>
</dbReference>
<evidence type="ECO:0000256" key="2">
    <source>
        <dbReference type="SAM" id="SignalP"/>
    </source>
</evidence>
<dbReference type="InterPro" id="IPR030895">
    <property type="entry name" value="T5SS_PEPC_rpt"/>
</dbReference>
<gene>
    <name evidence="3" type="ORF">PLANPX_0641</name>
</gene>
<dbReference type="NCBIfam" id="TIGR04393">
    <property type="entry name" value="rpt_T5SS_PEPC"/>
    <property type="match status" value="2"/>
</dbReference>
<dbReference type="AlphaFoldDB" id="A0A5K7XD54"/>
<dbReference type="KEGG" id="lpav:PLANPX_0641"/>
<evidence type="ECO:0008006" key="5">
    <source>
        <dbReference type="Google" id="ProtNLM"/>
    </source>
</evidence>
<name>A0A5K7XD54_9BACT</name>
<keyword evidence="1 2" id="KW-0732">Signal</keyword>
<accession>A0A5K7XD54</accession>